<gene>
    <name evidence="1" type="ORF">IQ260_12615</name>
</gene>
<dbReference type="RefSeq" id="WP_193993465.1">
    <property type="nucleotide sequence ID" value="NZ_JADEXP010000099.1"/>
</dbReference>
<organism evidence="1 2">
    <name type="scientific">Leptolyngbya cf. ectocarpi LEGE 11479</name>
    <dbReference type="NCBI Taxonomy" id="1828722"/>
    <lineage>
        <taxon>Bacteria</taxon>
        <taxon>Bacillati</taxon>
        <taxon>Cyanobacteriota</taxon>
        <taxon>Cyanophyceae</taxon>
        <taxon>Leptolyngbyales</taxon>
        <taxon>Leptolyngbyaceae</taxon>
        <taxon>Leptolyngbya group</taxon>
        <taxon>Leptolyngbya</taxon>
    </lineage>
</organism>
<dbReference type="AlphaFoldDB" id="A0A928ZU49"/>
<dbReference type="Proteomes" id="UP000615026">
    <property type="component" value="Unassembled WGS sequence"/>
</dbReference>
<reference evidence="1" key="1">
    <citation type="submission" date="2020-10" db="EMBL/GenBank/DDBJ databases">
        <authorList>
            <person name="Castelo-Branco R."/>
            <person name="Eusebio N."/>
            <person name="Adriana R."/>
            <person name="Vieira A."/>
            <person name="Brugerolle De Fraissinette N."/>
            <person name="Rezende De Castro R."/>
            <person name="Schneider M.P."/>
            <person name="Vasconcelos V."/>
            <person name="Leao P.N."/>
        </authorList>
    </citation>
    <scope>NUCLEOTIDE SEQUENCE</scope>
    <source>
        <strain evidence="1">LEGE 11479</strain>
    </source>
</reference>
<comment type="caution">
    <text evidence="1">The sequence shown here is derived from an EMBL/GenBank/DDBJ whole genome shotgun (WGS) entry which is preliminary data.</text>
</comment>
<keyword evidence="2" id="KW-1185">Reference proteome</keyword>
<name>A0A928ZU49_LEPEC</name>
<proteinExistence type="predicted"/>
<protein>
    <submittedName>
        <fullName evidence="1">Resolvase</fullName>
    </submittedName>
</protein>
<evidence type="ECO:0000313" key="2">
    <source>
        <dbReference type="Proteomes" id="UP000615026"/>
    </source>
</evidence>
<evidence type="ECO:0000313" key="1">
    <source>
        <dbReference type="EMBL" id="MBE9067501.1"/>
    </source>
</evidence>
<sequence length="134" mass="15248">MSNISNAVDSLANTIGTLEPQVSAETDLQNLMTVEAVQKVLHRSRASVYRYANTDTLILNPPFDHTRLNPESRQHKEEPLMFHPNEVARFAQDVLKIKQVIIEINQPPETLTHQLLRQVLAELKIIRDLIESTS</sequence>
<dbReference type="EMBL" id="JADEXP010000099">
    <property type="protein sequence ID" value="MBE9067501.1"/>
    <property type="molecule type" value="Genomic_DNA"/>
</dbReference>
<accession>A0A928ZU49</accession>